<dbReference type="EMBL" id="OV725080">
    <property type="protein sequence ID" value="CAH1400251.1"/>
    <property type="molecule type" value="Genomic_DNA"/>
</dbReference>
<dbReference type="AlphaFoldDB" id="A0A9P0HEN3"/>
<evidence type="ECO:0000313" key="2">
    <source>
        <dbReference type="EMBL" id="CAH1400251.1"/>
    </source>
</evidence>
<name>A0A9P0HEN3_NEZVI</name>
<evidence type="ECO:0000313" key="3">
    <source>
        <dbReference type="Proteomes" id="UP001152798"/>
    </source>
</evidence>
<keyword evidence="3" id="KW-1185">Reference proteome</keyword>
<protein>
    <submittedName>
        <fullName evidence="2">Uncharacterized protein</fullName>
    </submittedName>
</protein>
<keyword evidence="1" id="KW-0812">Transmembrane</keyword>
<gene>
    <name evidence="2" type="ORF">NEZAVI_LOCUS9537</name>
</gene>
<feature type="transmembrane region" description="Helical" evidence="1">
    <location>
        <begin position="68"/>
        <end position="90"/>
    </location>
</feature>
<accession>A0A9P0HEN3</accession>
<reference evidence="2" key="1">
    <citation type="submission" date="2022-01" db="EMBL/GenBank/DDBJ databases">
        <authorList>
            <person name="King R."/>
        </authorList>
    </citation>
    <scope>NUCLEOTIDE SEQUENCE</scope>
</reference>
<keyword evidence="1" id="KW-0472">Membrane</keyword>
<organism evidence="2 3">
    <name type="scientific">Nezara viridula</name>
    <name type="common">Southern green stink bug</name>
    <name type="synonym">Cimex viridulus</name>
    <dbReference type="NCBI Taxonomy" id="85310"/>
    <lineage>
        <taxon>Eukaryota</taxon>
        <taxon>Metazoa</taxon>
        <taxon>Ecdysozoa</taxon>
        <taxon>Arthropoda</taxon>
        <taxon>Hexapoda</taxon>
        <taxon>Insecta</taxon>
        <taxon>Pterygota</taxon>
        <taxon>Neoptera</taxon>
        <taxon>Paraneoptera</taxon>
        <taxon>Hemiptera</taxon>
        <taxon>Heteroptera</taxon>
        <taxon>Panheteroptera</taxon>
        <taxon>Pentatomomorpha</taxon>
        <taxon>Pentatomoidea</taxon>
        <taxon>Pentatomidae</taxon>
        <taxon>Pentatominae</taxon>
        <taxon>Nezara</taxon>
    </lineage>
</organism>
<sequence>MDVVCIFHVDLTEGGRYKAGRWQRYTGTARAWWGTLRSVLGVYKAPGPSIQHPVVSWQRNNIINMIKIALLFALAAVAAAAPGVAVVPLATSHSSIVKTSVVHPVPVVHAAPLVHTVPVVKAAPVVTPLVHAPLVHAAPLIHTAPVVHAPLVKTVPVLHHAPTVLVH</sequence>
<dbReference type="OrthoDB" id="8065823at2759"/>
<evidence type="ECO:0000256" key="1">
    <source>
        <dbReference type="SAM" id="Phobius"/>
    </source>
</evidence>
<keyword evidence="1" id="KW-1133">Transmembrane helix</keyword>
<dbReference type="Proteomes" id="UP001152798">
    <property type="component" value="Chromosome 4"/>
</dbReference>
<proteinExistence type="predicted"/>